<gene>
    <name evidence="13" type="primary">ctaA</name>
    <name evidence="15" type="ORF">SAMN05444002_1383</name>
</gene>
<feature type="transmembrane region" description="Helical" evidence="13">
    <location>
        <begin position="347"/>
        <end position="365"/>
    </location>
</feature>
<keyword evidence="3 13" id="KW-1003">Cell membrane</keyword>
<dbReference type="Proteomes" id="UP000184932">
    <property type="component" value="Unassembled WGS sequence"/>
</dbReference>
<comment type="function">
    <text evidence="13">Catalyzes the conversion of heme O to heme A by two successive hydroxylations of the methyl group at C8. The first hydroxylation forms heme I, the second hydroxylation results in an unstable dihydroxymethyl group, which spontaneously dehydrates, resulting in the formyl group of heme A.</text>
</comment>
<evidence type="ECO:0000256" key="5">
    <source>
        <dbReference type="ARBA" id="ARBA00022723"/>
    </source>
</evidence>
<evidence type="ECO:0000256" key="1">
    <source>
        <dbReference type="ARBA" id="ARBA00001970"/>
    </source>
</evidence>
<dbReference type="UniPathway" id="UPA00269">
    <property type="reaction ID" value="UER00713"/>
</dbReference>
<dbReference type="GO" id="GO:0005886">
    <property type="term" value="C:plasma membrane"/>
    <property type="evidence" value="ECO:0007669"/>
    <property type="project" value="UniProtKB-SubCell"/>
</dbReference>
<dbReference type="GO" id="GO:0006784">
    <property type="term" value="P:heme A biosynthetic process"/>
    <property type="evidence" value="ECO:0007669"/>
    <property type="project" value="UniProtKB-UniRule"/>
</dbReference>
<keyword evidence="7 13" id="KW-0560">Oxidoreductase</keyword>
<dbReference type="InterPro" id="IPR003780">
    <property type="entry name" value="COX15/CtaA_fam"/>
</dbReference>
<proteinExistence type="inferred from homology"/>
<dbReference type="EC" id="1.17.99.9" evidence="13"/>
<keyword evidence="16" id="KW-1185">Reference proteome</keyword>
<evidence type="ECO:0000256" key="2">
    <source>
        <dbReference type="ARBA" id="ARBA00004141"/>
    </source>
</evidence>
<evidence type="ECO:0000256" key="12">
    <source>
        <dbReference type="ARBA" id="ARBA00048044"/>
    </source>
</evidence>
<evidence type="ECO:0000256" key="8">
    <source>
        <dbReference type="ARBA" id="ARBA00023004"/>
    </source>
</evidence>
<dbReference type="InterPro" id="IPR054616">
    <property type="entry name" value="HemA_synt_rhodobact"/>
</dbReference>
<dbReference type="GO" id="GO:0046872">
    <property type="term" value="F:metal ion binding"/>
    <property type="evidence" value="ECO:0007669"/>
    <property type="project" value="UniProtKB-KW"/>
</dbReference>
<evidence type="ECO:0000256" key="14">
    <source>
        <dbReference type="SAM" id="MobiDB-lite"/>
    </source>
</evidence>
<evidence type="ECO:0000256" key="13">
    <source>
        <dbReference type="HAMAP-Rule" id="MF_01665"/>
    </source>
</evidence>
<comment type="cofactor">
    <cofactor evidence="1 13">
        <name>heme b</name>
        <dbReference type="ChEBI" id="CHEBI:60344"/>
    </cofactor>
</comment>
<organism evidence="15 16">
    <name type="scientific">Vannielia litorea</name>
    <dbReference type="NCBI Taxonomy" id="1217970"/>
    <lineage>
        <taxon>Bacteria</taxon>
        <taxon>Pseudomonadati</taxon>
        <taxon>Pseudomonadota</taxon>
        <taxon>Alphaproteobacteria</taxon>
        <taxon>Rhodobacterales</taxon>
        <taxon>Paracoccaceae</taxon>
        <taxon>Vannielia</taxon>
    </lineage>
</organism>
<dbReference type="HAMAP" id="MF_01665">
    <property type="entry name" value="HemeA_synth_type2"/>
    <property type="match status" value="1"/>
</dbReference>
<keyword evidence="6 13" id="KW-1133">Transmembrane helix</keyword>
<evidence type="ECO:0000256" key="6">
    <source>
        <dbReference type="ARBA" id="ARBA00022989"/>
    </source>
</evidence>
<feature type="binding site" description="axial binding residue" evidence="13">
    <location>
        <position position="293"/>
    </location>
    <ligand>
        <name>heme</name>
        <dbReference type="ChEBI" id="CHEBI:30413"/>
    </ligand>
    <ligandPart>
        <name>Fe</name>
        <dbReference type="ChEBI" id="CHEBI:18248"/>
    </ligandPart>
</feature>
<keyword evidence="4 13" id="KW-0812">Transmembrane</keyword>
<dbReference type="STRING" id="1217970.SAMN05444002_1383"/>
<feature type="binding site" description="axial binding residue" evidence="13">
    <location>
        <position position="353"/>
    </location>
    <ligand>
        <name>heme</name>
        <dbReference type="ChEBI" id="CHEBI:30413"/>
    </ligand>
    <ligandPart>
        <name>Fe</name>
        <dbReference type="ChEBI" id="CHEBI:18248"/>
    </ligandPart>
</feature>
<feature type="transmembrane region" description="Helical" evidence="13">
    <location>
        <begin position="125"/>
        <end position="142"/>
    </location>
</feature>
<feature type="transmembrane region" description="Helical" evidence="13">
    <location>
        <begin position="37"/>
        <end position="59"/>
    </location>
</feature>
<dbReference type="OrthoDB" id="9793156at2"/>
<dbReference type="RefSeq" id="WP_074255461.1">
    <property type="nucleotide sequence ID" value="NZ_FSRL01000001.1"/>
</dbReference>
<evidence type="ECO:0000256" key="7">
    <source>
        <dbReference type="ARBA" id="ARBA00023002"/>
    </source>
</evidence>
<dbReference type="PANTHER" id="PTHR23289:SF2">
    <property type="entry name" value="CYTOCHROME C OXIDASE ASSEMBLY PROTEIN COX15 HOMOLOG"/>
    <property type="match status" value="1"/>
</dbReference>
<dbReference type="GO" id="GO:0016653">
    <property type="term" value="F:oxidoreductase activity, acting on NAD(P)H, heme protein as acceptor"/>
    <property type="evidence" value="ECO:0007669"/>
    <property type="project" value="TreeGrafter"/>
</dbReference>
<dbReference type="Pfam" id="PF02628">
    <property type="entry name" value="COX15-CtaA"/>
    <property type="match status" value="1"/>
</dbReference>
<feature type="transmembrane region" description="Helical" evidence="13">
    <location>
        <begin position="227"/>
        <end position="251"/>
    </location>
</feature>
<evidence type="ECO:0000256" key="9">
    <source>
        <dbReference type="ARBA" id="ARBA00023133"/>
    </source>
</evidence>
<sequence length="383" mass="43086">MAGKRSIFEEVGEGETPRNAPRETGVIDRGSRSGARLAIRGWLVVLFAMVFVMILLGGLTRLTDSGLSITEWNVVKGAIPPLNEADWQLAFDKYKTIPEYELQNKGMSLAEFKTIYWWEWGHRQLGRLIGLVWAIGYLYFLLRGQIPTGWKTRLLIPGVLGGIQGSIGWWMVHSGLSGEMTDVASYRLATHLGLAFAILGLLSWYILLLSRPEREIMQARRSRERRIWGLGTGLMHFAFLQILIGALVAGLDAGRNYIDWPLMAGGFTPPGMWEITPWWRNLFENDGTVQFIHRIVAYALFAFGLFAWVRSRRSAFGATRRAFDWAMVLLFGQVVLGIVTVMHSAPWHIAITHQALGVALWVTLIRARFLAGYPKAGTLREGL</sequence>
<reference evidence="16" key="1">
    <citation type="submission" date="2016-11" db="EMBL/GenBank/DDBJ databases">
        <authorList>
            <person name="Varghese N."/>
            <person name="Submissions S."/>
        </authorList>
    </citation>
    <scope>NUCLEOTIDE SEQUENCE [LARGE SCALE GENOMIC DNA]</scope>
    <source>
        <strain evidence="16">DSM 29440</strain>
    </source>
</reference>
<comment type="catalytic activity">
    <reaction evidence="12">
        <text>Fe(II)-heme o + 2 A + H2O = Fe(II)-heme a + 2 AH2</text>
        <dbReference type="Rhea" id="RHEA:63388"/>
        <dbReference type="ChEBI" id="CHEBI:13193"/>
        <dbReference type="ChEBI" id="CHEBI:15377"/>
        <dbReference type="ChEBI" id="CHEBI:17499"/>
        <dbReference type="ChEBI" id="CHEBI:60530"/>
        <dbReference type="ChEBI" id="CHEBI:61715"/>
        <dbReference type="EC" id="1.17.99.9"/>
    </reaction>
    <physiologicalReaction direction="left-to-right" evidence="12">
        <dbReference type="Rhea" id="RHEA:63389"/>
    </physiologicalReaction>
</comment>
<protein>
    <recommendedName>
        <fullName evidence="13">Heme A synthase</fullName>
        <shortName evidence="13">HAS</shortName>
        <ecNumber evidence="13">1.17.99.9</ecNumber>
    </recommendedName>
    <alternativeName>
        <fullName evidence="13">Cytochrome aa3-controlling protein</fullName>
    </alternativeName>
</protein>
<feature type="transmembrane region" description="Helical" evidence="13">
    <location>
        <begin position="291"/>
        <end position="310"/>
    </location>
</feature>
<comment type="subcellular location">
    <subcellularLocation>
        <location evidence="13">Cell membrane</location>
        <topology evidence="13">Multi-pass membrane protein</topology>
    </subcellularLocation>
    <subcellularLocation>
        <location evidence="2">Membrane</location>
        <topology evidence="2">Multi-pass membrane protein</topology>
    </subcellularLocation>
</comment>
<evidence type="ECO:0000256" key="10">
    <source>
        <dbReference type="ARBA" id="ARBA00023136"/>
    </source>
</evidence>
<dbReference type="EMBL" id="FSRL01000001">
    <property type="protein sequence ID" value="SIN90407.1"/>
    <property type="molecule type" value="Genomic_DNA"/>
</dbReference>
<dbReference type="NCBIfam" id="NF045570">
    <property type="entry name" value="HemSynCtaAAlphapr"/>
    <property type="match status" value="1"/>
</dbReference>
<comment type="subunit">
    <text evidence="13">Interacts with CtaB.</text>
</comment>
<evidence type="ECO:0000313" key="15">
    <source>
        <dbReference type="EMBL" id="SIN90407.1"/>
    </source>
</evidence>
<comment type="similarity">
    <text evidence="13">Belongs to the COX15/CtaA family. Type 2 subfamily.</text>
</comment>
<feature type="transmembrane region" description="Helical" evidence="13">
    <location>
        <begin position="154"/>
        <end position="172"/>
    </location>
</feature>
<comment type="pathway">
    <text evidence="11 13">Porphyrin-containing compound metabolism; heme A biosynthesis; heme A from heme O: step 1/1.</text>
</comment>
<evidence type="ECO:0000256" key="11">
    <source>
        <dbReference type="ARBA" id="ARBA00044501"/>
    </source>
</evidence>
<name>A0A1N6F571_9RHOB</name>
<evidence type="ECO:0000256" key="3">
    <source>
        <dbReference type="ARBA" id="ARBA00022475"/>
    </source>
</evidence>
<dbReference type="GO" id="GO:0120547">
    <property type="term" value="F:heme A synthase activity"/>
    <property type="evidence" value="ECO:0007669"/>
    <property type="project" value="UniProtKB-EC"/>
</dbReference>
<feature type="transmembrane region" description="Helical" evidence="13">
    <location>
        <begin position="184"/>
        <end position="207"/>
    </location>
</feature>
<keyword evidence="9 13" id="KW-0350">Heme biosynthesis</keyword>
<evidence type="ECO:0000313" key="16">
    <source>
        <dbReference type="Proteomes" id="UP000184932"/>
    </source>
</evidence>
<dbReference type="AlphaFoldDB" id="A0A1N6F571"/>
<feature type="transmembrane region" description="Helical" evidence="13">
    <location>
        <begin position="322"/>
        <end position="341"/>
    </location>
</feature>
<keyword evidence="5 13" id="KW-0479">Metal-binding</keyword>
<evidence type="ECO:0000256" key="4">
    <source>
        <dbReference type="ARBA" id="ARBA00022692"/>
    </source>
</evidence>
<dbReference type="PANTHER" id="PTHR23289">
    <property type="entry name" value="CYTOCHROME C OXIDASE ASSEMBLY PROTEIN COX15"/>
    <property type="match status" value="1"/>
</dbReference>
<accession>A0A1N6F571</accession>
<keyword evidence="8 13" id="KW-0408">Iron</keyword>
<keyword evidence="10 13" id="KW-0472">Membrane</keyword>
<dbReference type="InterPro" id="IPR023754">
    <property type="entry name" value="HemeA_Synthase_type2"/>
</dbReference>
<feature type="region of interest" description="Disordered" evidence="14">
    <location>
        <begin position="1"/>
        <end position="26"/>
    </location>
</feature>